<dbReference type="EMBL" id="SDPU01000035">
    <property type="protein sequence ID" value="RYU09745.1"/>
    <property type="molecule type" value="Genomic_DNA"/>
</dbReference>
<gene>
    <name evidence="4" type="ORF">ETU37_20680</name>
</gene>
<dbReference type="SUPFAM" id="SSF46955">
    <property type="entry name" value="Putative DNA-binding domain"/>
    <property type="match status" value="1"/>
</dbReference>
<dbReference type="PROSITE" id="PS50937">
    <property type="entry name" value="HTH_MERR_2"/>
    <property type="match status" value="1"/>
</dbReference>
<keyword evidence="5" id="KW-1185">Reference proteome</keyword>
<proteinExistence type="predicted"/>
<accession>A0A4Q5IXX1</accession>
<reference evidence="4 5" key="1">
    <citation type="submission" date="2019-01" db="EMBL/GenBank/DDBJ databases">
        <title>Nocardioides guangzhouensis sp. nov., an actinobacterium isolated from soil.</title>
        <authorList>
            <person name="Fu Y."/>
            <person name="Cai Y."/>
            <person name="Lin Z."/>
            <person name="Chen P."/>
        </authorList>
    </citation>
    <scope>NUCLEOTIDE SEQUENCE [LARGE SCALE GENOMIC DNA]</scope>
    <source>
        <strain evidence="4 5">NBRC 105384</strain>
    </source>
</reference>
<dbReference type="InterPro" id="IPR009061">
    <property type="entry name" value="DNA-bd_dom_put_sf"/>
</dbReference>
<dbReference type="InterPro" id="IPR047057">
    <property type="entry name" value="MerR_fam"/>
</dbReference>
<dbReference type="OrthoDB" id="3387956at2"/>
<dbReference type="PANTHER" id="PTHR30204">
    <property type="entry name" value="REDOX-CYCLING DRUG-SENSING TRANSCRIPTIONAL ACTIVATOR SOXR"/>
    <property type="match status" value="1"/>
</dbReference>
<organism evidence="4 5">
    <name type="scientific">Nocardioides iriomotensis</name>
    <dbReference type="NCBI Taxonomy" id="715784"/>
    <lineage>
        <taxon>Bacteria</taxon>
        <taxon>Bacillati</taxon>
        <taxon>Actinomycetota</taxon>
        <taxon>Actinomycetes</taxon>
        <taxon>Propionibacteriales</taxon>
        <taxon>Nocardioidaceae</taxon>
        <taxon>Nocardioides</taxon>
    </lineage>
</organism>
<dbReference type="GO" id="GO:0003677">
    <property type="term" value="F:DNA binding"/>
    <property type="evidence" value="ECO:0007669"/>
    <property type="project" value="UniProtKB-KW"/>
</dbReference>
<feature type="region of interest" description="Disordered" evidence="2">
    <location>
        <begin position="1"/>
        <end position="23"/>
    </location>
</feature>
<dbReference type="Gene3D" id="1.10.1660.10">
    <property type="match status" value="1"/>
</dbReference>
<keyword evidence="1" id="KW-0238">DNA-binding</keyword>
<evidence type="ECO:0000259" key="3">
    <source>
        <dbReference type="PROSITE" id="PS50937"/>
    </source>
</evidence>
<feature type="domain" description="HTH merR-type" evidence="3">
    <location>
        <begin position="1"/>
        <end position="55"/>
    </location>
</feature>
<comment type="caution">
    <text evidence="4">The sequence shown here is derived from an EMBL/GenBank/DDBJ whole genome shotgun (WGS) entry which is preliminary data.</text>
</comment>
<dbReference type="Pfam" id="PF13411">
    <property type="entry name" value="MerR_1"/>
    <property type="match status" value="1"/>
</dbReference>
<name>A0A4Q5IXX1_9ACTN</name>
<dbReference type="PANTHER" id="PTHR30204:SF58">
    <property type="entry name" value="HTH-TYPE TRANSCRIPTIONAL REGULATOR YFMP"/>
    <property type="match status" value="1"/>
</dbReference>
<evidence type="ECO:0000256" key="1">
    <source>
        <dbReference type="ARBA" id="ARBA00023125"/>
    </source>
</evidence>
<sequence length="72" mass="8140">MQNLRAYEAHGLVTPTRTHGGTRRYSEADLDRVRRILELLDDGLNLAGIALVLDLQDDNARLRAELDTLPDR</sequence>
<dbReference type="InterPro" id="IPR000551">
    <property type="entry name" value="MerR-type_HTH_dom"/>
</dbReference>
<dbReference type="GO" id="GO:0003700">
    <property type="term" value="F:DNA-binding transcription factor activity"/>
    <property type="evidence" value="ECO:0007669"/>
    <property type="project" value="InterPro"/>
</dbReference>
<dbReference type="Proteomes" id="UP000291189">
    <property type="component" value="Unassembled WGS sequence"/>
</dbReference>
<dbReference type="AlphaFoldDB" id="A0A4Q5IXX1"/>
<dbReference type="SMART" id="SM00422">
    <property type="entry name" value="HTH_MERR"/>
    <property type="match status" value="1"/>
</dbReference>
<evidence type="ECO:0000313" key="5">
    <source>
        <dbReference type="Proteomes" id="UP000291189"/>
    </source>
</evidence>
<protein>
    <submittedName>
        <fullName evidence="4">MerR family transcriptional regulator</fullName>
    </submittedName>
</protein>
<evidence type="ECO:0000256" key="2">
    <source>
        <dbReference type="SAM" id="MobiDB-lite"/>
    </source>
</evidence>
<evidence type="ECO:0000313" key="4">
    <source>
        <dbReference type="EMBL" id="RYU09745.1"/>
    </source>
</evidence>